<reference evidence="1 2" key="1">
    <citation type="submission" date="2018-06" db="EMBL/GenBank/DDBJ databases">
        <authorList>
            <consortium name="Pathogen Informatics"/>
            <person name="Doyle S."/>
        </authorList>
    </citation>
    <scope>NUCLEOTIDE SEQUENCE [LARGE SCALE GENOMIC DNA]</scope>
    <source>
        <strain evidence="1 2">NCTC10821</strain>
    </source>
</reference>
<name>A0A378TPN7_9MYCO</name>
<organism evidence="1 2">
    <name type="scientific">Mycolicibacterium tokaiense</name>
    <dbReference type="NCBI Taxonomy" id="39695"/>
    <lineage>
        <taxon>Bacteria</taxon>
        <taxon>Bacillati</taxon>
        <taxon>Actinomycetota</taxon>
        <taxon>Actinomycetes</taxon>
        <taxon>Mycobacteriales</taxon>
        <taxon>Mycobacteriaceae</taxon>
        <taxon>Mycolicibacterium</taxon>
    </lineage>
</organism>
<accession>A0A378TPN7</accession>
<gene>
    <name evidence="1" type="ORF">NCTC10821_06103</name>
</gene>
<dbReference type="AlphaFoldDB" id="A0A378TPN7"/>
<evidence type="ECO:0000313" key="2">
    <source>
        <dbReference type="Proteomes" id="UP000254978"/>
    </source>
</evidence>
<dbReference type="OrthoDB" id="3822696at2"/>
<keyword evidence="2" id="KW-1185">Reference proteome</keyword>
<dbReference type="EMBL" id="UGQT01000001">
    <property type="protein sequence ID" value="STZ62534.1"/>
    <property type="molecule type" value="Genomic_DNA"/>
</dbReference>
<dbReference type="Proteomes" id="UP000254978">
    <property type="component" value="Unassembled WGS sequence"/>
</dbReference>
<evidence type="ECO:0000313" key="1">
    <source>
        <dbReference type="EMBL" id="STZ62534.1"/>
    </source>
</evidence>
<sequence length="214" mass="23222">MKIGLDELTGTEQAVLLVLLAQARPVPNPELGALGPVLTKPSRDKLNRMGLVHSAKVGPRLVHELTDDGWAFCRRLFGAPAPERATAQGRALYTVLRSLDRFFTGADLPLAEVFGPGAAPSDTPTPTAPPDEQQVRDAYRRLAGQAGDWVGLARLRAELPDVAPAELDDTLKRMYRKTGVHLIPEENQKVLGEHDWAAAVVIGDQHKHLIAIEA</sequence>
<protein>
    <submittedName>
        <fullName evidence="1">Uncharacterized protein</fullName>
    </submittedName>
</protein>
<dbReference type="RefSeq" id="WP_115281216.1">
    <property type="nucleotide sequence ID" value="NZ_AP022600.1"/>
</dbReference>
<proteinExistence type="predicted"/>